<evidence type="ECO:0000313" key="3">
    <source>
        <dbReference type="Proteomes" id="UP000179252"/>
    </source>
</evidence>
<dbReference type="GO" id="GO:0008757">
    <property type="term" value="F:S-adenosylmethionine-dependent methyltransferase activity"/>
    <property type="evidence" value="ECO:0007669"/>
    <property type="project" value="InterPro"/>
</dbReference>
<dbReference type="InterPro" id="IPR013216">
    <property type="entry name" value="Methyltransf_11"/>
</dbReference>
<evidence type="ECO:0000259" key="1">
    <source>
        <dbReference type="Pfam" id="PF08241"/>
    </source>
</evidence>
<dbReference type="Pfam" id="PF08241">
    <property type="entry name" value="Methyltransf_11"/>
    <property type="match status" value="1"/>
</dbReference>
<dbReference type="PANTHER" id="PTHR43861:SF1">
    <property type="entry name" value="TRANS-ACONITATE 2-METHYLTRANSFERASE"/>
    <property type="match status" value="1"/>
</dbReference>
<reference evidence="2 3" key="1">
    <citation type="journal article" date="2016" name="Nat. Commun.">
        <title>Thousands of microbial genomes shed light on interconnected biogeochemical processes in an aquifer system.</title>
        <authorList>
            <person name="Anantharaman K."/>
            <person name="Brown C.T."/>
            <person name="Hug L.A."/>
            <person name="Sharon I."/>
            <person name="Castelle C.J."/>
            <person name="Probst A.J."/>
            <person name="Thomas B.C."/>
            <person name="Singh A."/>
            <person name="Wilkins M.J."/>
            <person name="Karaoz U."/>
            <person name="Brodie E.L."/>
            <person name="Williams K.H."/>
            <person name="Hubbard S.S."/>
            <person name="Banfield J.F."/>
        </authorList>
    </citation>
    <scope>NUCLEOTIDE SEQUENCE [LARGE SCALE GENOMIC DNA]</scope>
</reference>
<proteinExistence type="predicted"/>
<name>A0A1F5FW47_9BACT</name>
<dbReference type="CDD" id="cd02440">
    <property type="entry name" value="AdoMet_MTases"/>
    <property type="match status" value="1"/>
</dbReference>
<accession>A0A1F5FW47</accession>
<dbReference type="InterPro" id="IPR029063">
    <property type="entry name" value="SAM-dependent_MTases_sf"/>
</dbReference>
<dbReference type="EMBL" id="MFAU01000038">
    <property type="protein sequence ID" value="OGD83815.1"/>
    <property type="molecule type" value="Genomic_DNA"/>
</dbReference>
<dbReference type="SUPFAM" id="SSF53335">
    <property type="entry name" value="S-adenosyl-L-methionine-dependent methyltransferases"/>
    <property type="match status" value="1"/>
</dbReference>
<sequence length="223" mass="25396">MKKIIEQYNNQLAKVYDQATLGEFKWLAPDAVSKTLLPYLVKKTKILDLGAGTGQSSEEFYSRGHDILAIDISIEMLGFLRKKFPKIKAVKFDIEAGIEKLKIKPKTFGVIISVGLFEFIKDLKKLFIEISKIIKTDGLFCFTFEKYIPGHYFQGVRSGPLGLGLVEEIPKLLSFKVYRRTESEVIELLEGLGFKILRSKNFIGYLKSEKKIPVYYGLILAQN</sequence>
<dbReference type="PANTHER" id="PTHR43861">
    <property type="entry name" value="TRANS-ACONITATE 2-METHYLTRANSFERASE-RELATED"/>
    <property type="match status" value="1"/>
</dbReference>
<dbReference type="Proteomes" id="UP000179252">
    <property type="component" value="Unassembled WGS sequence"/>
</dbReference>
<dbReference type="Gene3D" id="3.40.50.150">
    <property type="entry name" value="Vaccinia Virus protein VP39"/>
    <property type="match status" value="1"/>
</dbReference>
<comment type="caution">
    <text evidence="2">The sequence shown here is derived from an EMBL/GenBank/DDBJ whole genome shotgun (WGS) entry which is preliminary data.</text>
</comment>
<evidence type="ECO:0000313" key="2">
    <source>
        <dbReference type="EMBL" id="OGD83815.1"/>
    </source>
</evidence>
<feature type="domain" description="Methyltransferase type 11" evidence="1">
    <location>
        <begin position="47"/>
        <end position="142"/>
    </location>
</feature>
<gene>
    <name evidence="2" type="ORF">A2165_03090</name>
</gene>
<organism evidence="2 3">
    <name type="scientific">Candidatus Curtissbacteria bacterium RBG_13_40_7</name>
    <dbReference type="NCBI Taxonomy" id="1797706"/>
    <lineage>
        <taxon>Bacteria</taxon>
        <taxon>Candidatus Curtissiibacteriota</taxon>
    </lineage>
</organism>
<protein>
    <recommendedName>
        <fullName evidence="1">Methyltransferase type 11 domain-containing protein</fullName>
    </recommendedName>
</protein>
<dbReference type="AlphaFoldDB" id="A0A1F5FW47"/>